<comment type="caution">
    <text evidence="6">The sequence shown here is derived from an EMBL/GenBank/DDBJ whole genome shotgun (WGS) entry which is preliminary data.</text>
</comment>
<dbReference type="GO" id="GO:0008194">
    <property type="term" value="F:UDP-glycosyltransferase activity"/>
    <property type="evidence" value="ECO:0007669"/>
    <property type="project" value="InterPro"/>
</dbReference>
<protein>
    <submittedName>
        <fullName evidence="6">Uncharacterized protein</fullName>
    </submittedName>
</protein>
<dbReference type="InterPro" id="IPR002213">
    <property type="entry name" value="UDP_glucos_trans"/>
</dbReference>
<evidence type="ECO:0000256" key="3">
    <source>
        <dbReference type="ARBA" id="ARBA00022679"/>
    </source>
</evidence>
<accession>A0A229SKU7</accession>
<dbReference type="PANTHER" id="PTHR48050">
    <property type="entry name" value="STEROL 3-BETA-GLUCOSYLTRANSFERASE"/>
    <property type="match status" value="1"/>
</dbReference>
<reference evidence="7" key="1">
    <citation type="submission" date="2017-07" db="EMBL/GenBank/DDBJ databases">
        <title>Comparative genome mining reveals phylogenetic distribution patterns of secondary metabolites in Amycolatopsis.</title>
        <authorList>
            <person name="Adamek M."/>
            <person name="Alanjary M."/>
            <person name="Sales-Ortells H."/>
            <person name="Goodfellow M."/>
            <person name="Bull A.T."/>
            <person name="Kalinowski J."/>
            <person name="Ziemert N."/>
        </authorList>
    </citation>
    <scope>NUCLEOTIDE SEQUENCE [LARGE SCALE GENOMIC DNA]</scope>
    <source>
        <strain evidence="7">H5</strain>
    </source>
</reference>
<evidence type="ECO:0000259" key="5">
    <source>
        <dbReference type="Pfam" id="PF21036"/>
    </source>
</evidence>
<dbReference type="FunFam" id="3.40.50.2000:FF:000072">
    <property type="entry name" value="Glycosyl transferase"/>
    <property type="match status" value="1"/>
</dbReference>
<feature type="domain" description="Erythromycin biosynthesis protein CIII-like C-terminal" evidence="4">
    <location>
        <begin position="229"/>
        <end position="366"/>
    </location>
</feature>
<dbReference type="OrthoDB" id="5488434at2"/>
<dbReference type="Gene3D" id="3.40.50.2000">
    <property type="entry name" value="Glycogen Phosphorylase B"/>
    <property type="match status" value="2"/>
</dbReference>
<dbReference type="EMBL" id="NMUL01000078">
    <property type="protein sequence ID" value="OXM59597.1"/>
    <property type="molecule type" value="Genomic_DNA"/>
</dbReference>
<dbReference type="InterPro" id="IPR048284">
    <property type="entry name" value="EryCIII-like_N"/>
</dbReference>
<proteinExistence type="inferred from homology"/>
<evidence type="ECO:0000313" key="7">
    <source>
        <dbReference type="Proteomes" id="UP000215199"/>
    </source>
</evidence>
<dbReference type="RefSeq" id="WP_093954058.1">
    <property type="nucleotide sequence ID" value="NZ_NMUL01000078.1"/>
</dbReference>
<keyword evidence="7" id="KW-1185">Reference proteome</keyword>
<dbReference type="Pfam" id="PF21036">
    <property type="entry name" value="EryCIII-like_N"/>
    <property type="match status" value="1"/>
</dbReference>
<dbReference type="GO" id="GO:0016758">
    <property type="term" value="F:hexosyltransferase activity"/>
    <property type="evidence" value="ECO:0007669"/>
    <property type="project" value="UniProtKB-ARBA"/>
</dbReference>
<dbReference type="Pfam" id="PF06722">
    <property type="entry name" value="EryCIII-like_C"/>
    <property type="match status" value="1"/>
</dbReference>
<evidence type="ECO:0000256" key="1">
    <source>
        <dbReference type="ARBA" id="ARBA00006962"/>
    </source>
</evidence>
<evidence type="ECO:0000313" key="6">
    <source>
        <dbReference type="EMBL" id="OXM59597.1"/>
    </source>
</evidence>
<gene>
    <name evidence="6" type="ORF">CF165_46765</name>
</gene>
<dbReference type="GO" id="GO:0017000">
    <property type="term" value="P:antibiotic biosynthetic process"/>
    <property type="evidence" value="ECO:0007669"/>
    <property type="project" value="UniProtKB-ARBA"/>
</dbReference>
<dbReference type="SUPFAM" id="SSF53756">
    <property type="entry name" value="UDP-Glycosyltransferase/glycogen phosphorylase"/>
    <property type="match status" value="1"/>
</dbReference>
<dbReference type="Proteomes" id="UP000215199">
    <property type="component" value="Unassembled WGS sequence"/>
</dbReference>
<dbReference type="CDD" id="cd03784">
    <property type="entry name" value="GT1_Gtf-like"/>
    <property type="match status" value="1"/>
</dbReference>
<evidence type="ECO:0000259" key="4">
    <source>
        <dbReference type="Pfam" id="PF06722"/>
    </source>
</evidence>
<organism evidence="6 7">
    <name type="scientific">Amycolatopsis vastitatis</name>
    <dbReference type="NCBI Taxonomy" id="1905142"/>
    <lineage>
        <taxon>Bacteria</taxon>
        <taxon>Bacillati</taxon>
        <taxon>Actinomycetota</taxon>
        <taxon>Actinomycetes</taxon>
        <taxon>Pseudonocardiales</taxon>
        <taxon>Pseudonocardiaceae</taxon>
        <taxon>Amycolatopsis</taxon>
    </lineage>
</organism>
<sequence length="370" mass="39398">MKVVFVPLPGISHAFHMVPLAWGLLAAGHDVTFLTGDEAIVVRDAGVPVVDPIPDVAAERRPLRSSVPQVFKRSAHLSAEELVELRTMVVRLWDNQVDAFVAAAKRLEPDLVVYDPVFNAGLVAASVLGVPAVGHGLGPARYAPEFLREHAPSAFERHGVELPERLATVDIVPESLAESGTPTWRMRFVPYGGAGIAPLWAFDPPARPRIAVTLGKVSAATVGGSRLARVVEAAHEIDAEFVLTVDEATAETLGPLPPNIRIAGWVPLATLFRTCAAVVHHGGSGSMLTACVAGIPQFVVPEGLGYEVNARAVTRRGCGFSGAAEDITAESIGRLLSEDRLRAAATDLRHEFEKLPAPADMVAELTDFPR</sequence>
<evidence type="ECO:0000256" key="2">
    <source>
        <dbReference type="ARBA" id="ARBA00022676"/>
    </source>
</evidence>
<dbReference type="PANTHER" id="PTHR48050:SF13">
    <property type="entry name" value="STEROL 3-BETA-GLUCOSYLTRANSFERASE UGT80A2"/>
    <property type="match status" value="1"/>
</dbReference>
<name>A0A229SKU7_9PSEU</name>
<dbReference type="InterPro" id="IPR010610">
    <property type="entry name" value="EryCIII-like_C"/>
</dbReference>
<keyword evidence="3" id="KW-0808">Transferase</keyword>
<comment type="similarity">
    <text evidence="1">Belongs to the glycosyltransferase 28 family.</text>
</comment>
<feature type="domain" description="Erythromycin biosynthesis protein CIII-like N-terminal" evidence="5">
    <location>
        <begin position="22"/>
        <end position="215"/>
    </location>
</feature>
<dbReference type="AlphaFoldDB" id="A0A229SKU7"/>
<dbReference type="InterPro" id="IPR050426">
    <property type="entry name" value="Glycosyltransferase_28"/>
</dbReference>
<keyword evidence="2" id="KW-0328">Glycosyltransferase</keyword>